<comment type="caution">
    <text evidence="5">The sequence shown here is derived from an EMBL/GenBank/DDBJ whole genome shotgun (WGS) entry which is preliminary data.</text>
</comment>
<dbReference type="Pfam" id="PF13416">
    <property type="entry name" value="SBP_bac_8"/>
    <property type="match status" value="1"/>
</dbReference>
<dbReference type="SUPFAM" id="SSF53850">
    <property type="entry name" value="Periplasmic binding protein-like II"/>
    <property type="match status" value="1"/>
</dbReference>
<keyword evidence="4" id="KW-1133">Transmembrane helix</keyword>
<dbReference type="Gene3D" id="3.40.190.10">
    <property type="entry name" value="Periplasmic binding protein-like II"/>
    <property type="match status" value="1"/>
</dbReference>
<dbReference type="AlphaFoldDB" id="A0A2J0Q6H0"/>
<sequence length="445" mass="50275">MKFSLGQNKMFFIAIVAAVVVIILIMILLLGNIKSRAPTQTTTLQFWGVFDDREVINAVLDKYKSVNRQIRIVYKQFSYDEYEQKLIDAFASGTGPDIWMMHNTWLPKHGDKIVALPQNLQGEDGEPLFTITDFQNQFVDVAVDDLTIDGRIAALPVYIDTLALYYNKDLFNSVGLTRAPETWEEFNDAVNRLTVVDNDGNIVRSGAAIGTARNVNRSTDILMLMMLQSGVQMTNSTNTTATFTSAVDREKVGELALQYYTDFANPLKRKVYTWNDGQNYSIDDFIEGDTAMMFNYSHHIATIRDKAARFNFGIASMPQIKDAPIKVNYANYWAPTVSKSSGNAIEAWKFVLFMSSAEGAAAYLDASGRPAARRDLIEQQKRKPDIGIFAEQSLSARSWYQVDNTDIEKIFADMIDDVNFGRRSVRDALENAERQVNVLMRRARN</sequence>
<gene>
    <name evidence="5" type="ORF">COV29_04220</name>
</gene>
<feature type="transmembrane region" description="Helical" evidence="4">
    <location>
        <begin position="12"/>
        <end position="31"/>
    </location>
</feature>
<evidence type="ECO:0000313" key="6">
    <source>
        <dbReference type="Proteomes" id="UP000228496"/>
    </source>
</evidence>
<evidence type="ECO:0000256" key="4">
    <source>
        <dbReference type="SAM" id="Phobius"/>
    </source>
</evidence>
<protein>
    <recommendedName>
        <fullName evidence="7">ABC transporter substrate-binding protein</fullName>
    </recommendedName>
</protein>
<accession>A0A2J0Q6H0</accession>
<keyword evidence="2" id="KW-0813">Transport</keyword>
<keyword evidence="4" id="KW-0472">Membrane</keyword>
<evidence type="ECO:0000256" key="3">
    <source>
        <dbReference type="ARBA" id="ARBA00022729"/>
    </source>
</evidence>
<dbReference type="PANTHER" id="PTHR30061">
    <property type="entry name" value="MALTOSE-BINDING PERIPLASMIC PROTEIN"/>
    <property type="match status" value="1"/>
</dbReference>
<organism evidence="5 6">
    <name type="scientific">Candidatus Yanofskybacteria bacterium CG10_big_fil_rev_8_21_14_0_10_36_16</name>
    <dbReference type="NCBI Taxonomy" id="1975096"/>
    <lineage>
        <taxon>Bacteria</taxon>
        <taxon>Candidatus Yanofskyibacteriota</taxon>
    </lineage>
</organism>
<proteinExistence type="inferred from homology"/>
<dbReference type="GO" id="GO:0042956">
    <property type="term" value="P:maltodextrin transmembrane transport"/>
    <property type="evidence" value="ECO:0007669"/>
    <property type="project" value="TreeGrafter"/>
</dbReference>
<dbReference type="GO" id="GO:1901982">
    <property type="term" value="F:maltose binding"/>
    <property type="evidence" value="ECO:0007669"/>
    <property type="project" value="TreeGrafter"/>
</dbReference>
<dbReference type="GO" id="GO:0055052">
    <property type="term" value="C:ATP-binding cassette (ABC) transporter complex, substrate-binding subunit-containing"/>
    <property type="evidence" value="ECO:0007669"/>
    <property type="project" value="TreeGrafter"/>
</dbReference>
<dbReference type="InterPro" id="IPR006059">
    <property type="entry name" value="SBP"/>
</dbReference>
<keyword evidence="4" id="KW-0812">Transmembrane</keyword>
<comment type="similarity">
    <text evidence="1">Belongs to the bacterial solute-binding protein 1 family.</text>
</comment>
<evidence type="ECO:0000256" key="2">
    <source>
        <dbReference type="ARBA" id="ARBA00022448"/>
    </source>
</evidence>
<dbReference type="EMBL" id="PCXQ01000007">
    <property type="protein sequence ID" value="PJE50355.1"/>
    <property type="molecule type" value="Genomic_DNA"/>
</dbReference>
<evidence type="ECO:0000313" key="5">
    <source>
        <dbReference type="EMBL" id="PJE50355.1"/>
    </source>
</evidence>
<evidence type="ECO:0000256" key="1">
    <source>
        <dbReference type="ARBA" id="ARBA00008520"/>
    </source>
</evidence>
<dbReference type="GO" id="GO:0015768">
    <property type="term" value="P:maltose transport"/>
    <property type="evidence" value="ECO:0007669"/>
    <property type="project" value="TreeGrafter"/>
</dbReference>
<dbReference type="Proteomes" id="UP000228496">
    <property type="component" value="Unassembled WGS sequence"/>
</dbReference>
<evidence type="ECO:0008006" key="7">
    <source>
        <dbReference type="Google" id="ProtNLM"/>
    </source>
</evidence>
<name>A0A2J0Q6H0_9BACT</name>
<dbReference type="PANTHER" id="PTHR30061:SF50">
    <property type="entry name" value="MALTOSE_MALTODEXTRIN-BINDING PERIPLASMIC PROTEIN"/>
    <property type="match status" value="1"/>
</dbReference>
<keyword evidence="3" id="KW-0732">Signal</keyword>
<reference evidence="5 6" key="1">
    <citation type="submission" date="2017-09" db="EMBL/GenBank/DDBJ databases">
        <title>Depth-based differentiation of microbial function through sediment-hosted aquifers and enrichment of novel symbionts in the deep terrestrial subsurface.</title>
        <authorList>
            <person name="Probst A.J."/>
            <person name="Ladd B."/>
            <person name="Jarett J.K."/>
            <person name="Geller-Mcgrath D.E."/>
            <person name="Sieber C.M."/>
            <person name="Emerson J.B."/>
            <person name="Anantharaman K."/>
            <person name="Thomas B.C."/>
            <person name="Malmstrom R."/>
            <person name="Stieglmeier M."/>
            <person name="Klingl A."/>
            <person name="Woyke T."/>
            <person name="Ryan C.M."/>
            <person name="Banfield J.F."/>
        </authorList>
    </citation>
    <scope>NUCLEOTIDE SEQUENCE [LARGE SCALE GENOMIC DNA]</scope>
    <source>
        <strain evidence="5">CG10_big_fil_rev_8_21_14_0_10_36_16</strain>
    </source>
</reference>